<accession>A0A809RHH3</accession>
<dbReference type="GO" id="GO:0030288">
    <property type="term" value="C:outer membrane-bounded periplasmic space"/>
    <property type="evidence" value="ECO:0007669"/>
    <property type="project" value="TreeGrafter"/>
</dbReference>
<keyword evidence="5" id="KW-0645">Protease</keyword>
<dbReference type="Gene3D" id="3.40.710.10">
    <property type="entry name" value="DD-peptidase/beta-lactamase superfamily"/>
    <property type="match status" value="1"/>
</dbReference>
<evidence type="ECO:0000256" key="3">
    <source>
        <dbReference type="ARBA" id="ARBA00007739"/>
    </source>
</evidence>
<evidence type="ECO:0000259" key="12">
    <source>
        <dbReference type="Pfam" id="PF00905"/>
    </source>
</evidence>
<dbReference type="Pfam" id="PF00905">
    <property type="entry name" value="Transpeptidase"/>
    <property type="match status" value="1"/>
</dbReference>
<evidence type="ECO:0000256" key="4">
    <source>
        <dbReference type="ARBA" id="ARBA00022645"/>
    </source>
</evidence>
<dbReference type="GO" id="GO:0004180">
    <property type="term" value="F:carboxypeptidase activity"/>
    <property type="evidence" value="ECO:0007669"/>
    <property type="project" value="UniProtKB-KW"/>
</dbReference>
<dbReference type="AlphaFoldDB" id="A0A809RHH3"/>
<comment type="catalytic activity">
    <reaction evidence="11">
        <text>[GlcNAc-(1-&gt;4)-Mur2Ac(oyl-L-Ala-gamma-D-Glu-L-Lys-D-Ala-D-Ala)](n)-di-trans,octa-cis-undecaprenyl diphosphate + beta-D-GlcNAc-(1-&gt;4)-Mur2Ac(oyl-L-Ala-gamma-D-Glu-L-Lys-D-Ala-D-Ala)-di-trans,octa-cis-undecaprenyl diphosphate = [GlcNAc-(1-&gt;4)-Mur2Ac(oyl-L-Ala-gamma-D-Glu-L-Lys-D-Ala-D-Ala)](n+1)-di-trans,octa-cis-undecaprenyl diphosphate + di-trans,octa-cis-undecaprenyl diphosphate + H(+)</text>
        <dbReference type="Rhea" id="RHEA:23708"/>
        <dbReference type="Rhea" id="RHEA-COMP:9602"/>
        <dbReference type="Rhea" id="RHEA-COMP:9603"/>
        <dbReference type="ChEBI" id="CHEBI:15378"/>
        <dbReference type="ChEBI" id="CHEBI:58405"/>
        <dbReference type="ChEBI" id="CHEBI:60033"/>
        <dbReference type="ChEBI" id="CHEBI:78435"/>
        <dbReference type="EC" id="2.4.99.28"/>
    </reaction>
</comment>
<dbReference type="Pfam" id="PF00912">
    <property type="entry name" value="Transgly"/>
    <property type="match status" value="1"/>
</dbReference>
<dbReference type="PANTHER" id="PTHR32282:SF15">
    <property type="entry name" value="PENICILLIN-BINDING PROTEIN 1C"/>
    <property type="match status" value="1"/>
</dbReference>
<dbReference type="InterPro" id="IPR023346">
    <property type="entry name" value="Lysozyme-like_dom_sf"/>
</dbReference>
<dbReference type="RefSeq" id="WP_162085129.1">
    <property type="nucleotide sequence ID" value="NZ_AP021881.1"/>
</dbReference>
<keyword evidence="9" id="KW-0511">Multifunctional enzyme</keyword>
<evidence type="ECO:0000256" key="8">
    <source>
        <dbReference type="ARBA" id="ARBA00022801"/>
    </source>
</evidence>
<dbReference type="SUPFAM" id="SSF53955">
    <property type="entry name" value="Lysozyme-like"/>
    <property type="match status" value="1"/>
</dbReference>
<keyword evidence="4" id="KW-0121">Carboxypeptidase</keyword>
<evidence type="ECO:0000256" key="9">
    <source>
        <dbReference type="ARBA" id="ARBA00023268"/>
    </source>
</evidence>
<feature type="domain" description="Penicillin-binding protein transpeptidase" evidence="12">
    <location>
        <begin position="310"/>
        <end position="542"/>
    </location>
</feature>
<reference evidence="16" key="1">
    <citation type="submission" date="2019-11" db="EMBL/GenBank/DDBJ databases">
        <title>Isolation and characterization of a novel species in the genus Sulfuriferula.</title>
        <authorList>
            <person name="Mochizuki J."/>
            <person name="Kojima H."/>
            <person name="Fukui M."/>
        </authorList>
    </citation>
    <scope>NUCLEOTIDE SEQUENCE [LARGE SCALE GENOMIC DNA]</scope>
    <source>
        <strain evidence="16">SGTM</strain>
    </source>
</reference>
<evidence type="ECO:0000256" key="5">
    <source>
        <dbReference type="ARBA" id="ARBA00022670"/>
    </source>
</evidence>
<keyword evidence="16" id="KW-1185">Reference proteome</keyword>
<feature type="domain" description="Penicillin-binding C-terminal" evidence="14">
    <location>
        <begin position="630"/>
        <end position="705"/>
    </location>
</feature>
<evidence type="ECO:0000259" key="14">
    <source>
        <dbReference type="Pfam" id="PF06832"/>
    </source>
</evidence>
<comment type="similarity">
    <text evidence="3">In the N-terminal section; belongs to the glycosyltransferase 51 family.</text>
</comment>
<dbReference type="PANTHER" id="PTHR32282">
    <property type="entry name" value="BINDING PROTEIN TRANSPEPTIDASE, PUTATIVE-RELATED"/>
    <property type="match status" value="1"/>
</dbReference>
<evidence type="ECO:0000259" key="13">
    <source>
        <dbReference type="Pfam" id="PF00912"/>
    </source>
</evidence>
<evidence type="ECO:0000313" key="15">
    <source>
        <dbReference type="EMBL" id="BBP01339.1"/>
    </source>
</evidence>
<comment type="similarity">
    <text evidence="2">In the C-terminal section; belongs to the transpeptidase family.</text>
</comment>
<organism evidence="15 16">
    <name type="scientific">Sulfuriferula nivalis</name>
    <dbReference type="NCBI Taxonomy" id="2675298"/>
    <lineage>
        <taxon>Bacteria</taxon>
        <taxon>Pseudomonadati</taxon>
        <taxon>Pseudomonadota</taxon>
        <taxon>Betaproteobacteria</taxon>
        <taxon>Nitrosomonadales</taxon>
        <taxon>Sulfuricellaceae</taxon>
        <taxon>Sulfuriferula</taxon>
    </lineage>
</organism>
<proteinExistence type="inferred from homology"/>
<evidence type="ECO:0000256" key="11">
    <source>
        <dbReference type="ARBA" id="ARBA00049902"/>
    </source>
</evidence>
<dbReference type="Pfam" id="PF06832">
    <property type="entry name" value="BiPBP_C"/>
    <property type="match status" value="1"/>
</dbReference>
<dbReference type="InterPro" id="IPR001460">
    <property type="entry name" value="PCN-bd_Tpept"/>
</dbReference>
<keyword evidence="6" id="KW-0328">Glycosyltransferase</keyword>
<dbReference type="GO" id="GO:0008658">
    <property type="term" value="F:penicillin binding"/>
    <property type="evidence" value="ECO:0007669"/>
    <property type="project" value="InterPro"/>
</dbReference>
<dbReference type="EC" id="2.4.99.28" evidence="10"/>
<dbReference type="Gene3D" id="1.10.3810.10">
    <property type="entry name" value="Biosynthetic peptidoglycan transglycosylase-like"/>
    <property type="match status" value="1"/>
</dbReference>
<name>A0A809RHH3_9PROT</name>
<dbReference type="InterPro" id="IPR011815">
    <property type="entry name" value="PBP_1c"/>
</dbReference>
<protein>
    <recommendedName>
        <fullName evidence="10">peptidoglycan glycosyltransferase</fullName>
        <ecNumber evidence="10">2.4.99.28</ecNumber>
    </recommendedName>
</protein>
<feature type="domain" description="Glycosyl transferase family 51" evidence="13">
    <location>
        <begin position="70"/>
        <end position="220"/>
    </location>
</feature>
<dbReference type="InterPro" id="IPR036950">
    <property type="entry name" value="PBP_transglycosylase"/>
</dbReference>
<keyword evidence="7" id="KW-0808">Transferase</keyword>
<evidence type="ECO:0000256" key="1">
    <source>
        <dbReference type="ARBA" id="ARBA00004752"/>
    </source>
</evidence>
<dbReference type="GO" id="GO:0008955">
    <property type="term" value="F:peptidoglycan glycosyltransferase activity"/>
    <property type="evidence" value="ECO:0007669"/>
    <property type="project" value="UniProtKB-EC"/>
</dbReference>
<dbReference type="GO" id="GO:0009252">
    <property type="term" value="P:peptidoglycan biosynthetic process"/>
    <property type="evidence" value="ECO:0007669"/>
    <property type="project" value="UniProtKB-UniPathway"/>
</dbReference>
<dbReference type="NCBIfam" id="TIGR02073">
    <property type="entry name" value="PBP_1c"/>
    <property type="match status" value="1"/>
</dbReference>
<dbReference type="InterPro" id="IPR050396">
    <property type="entry name" value="Glycosyltr_51/Transpeptidase"/>
</dbReference>
<dbReference type="SUPFAM" id="SSF56601">
    <property type="entry name" value="beta-lactamase/transpeptidase-like"/>
    <property type="match status" value="1"/>
</dbReference>
<dbReference type="KEGG" id="sniv:SFSGTM_20470"/>
<keyword evidence="8" id="KW-0378">Hydrolase</keyword>
<dbReference type="EMBL" id="AP021881">
    <property type="protein sequence ID" value="BBP01339.1"/>
    <property type="molecule type" value="Genomic_DNA"/>
</dbReference>
<dbReference type="InterPro" id="IPR009647">
    <property type="entry name" value="PBP_C"/>
</dbReference>
<dbReference type="InterPro" id="IPR012338">
    <property type="entry name" value="Beta-lactam/transpept-like"/>
</dbReference>
<gene>
    <name evidence="15" type="primary">pbpC</name>
    <name evidence="15" type="ORF">SFSGTM_20470</name>
</gene>
<evidence type="ECO:0000256" key="10">
    <source>
        <dbReference type="ARBA" id="ARBA00044770"/>
    </source>
</evidence>
<evidence type="ECO:0000256" key="6">
    <source>
        <dbReference type="ARBA" id="ARBA00022676"/>
    </source>
</evidence>
<dbReference type="GO" id="GO:0006508">
    <property type="term" value="P:proteolysis"/>
    <property type="evidence" value="ECO:0007669"/>
    <property type="project" value="UniProtKB-KW"/>
</dbReference>
<evidence type="ECO:0000256" key="2">
    <source>
        <dbReference type="ARBA" id="ARBA00007090"/>
    </source>
</evidence>
<evidence type="ECO:0000313" key="16">
    <source>
        <dbReference type="Proteomes" id="UP000463939"/>
    </source>
</evidence>
<dbReference type="UniPathway" id="UPA00219"/>
<dbReference type="Proteomes" id="UP000463939">
    <property type="component" value="Chromosome"/>
</dbReference>
<evidence type="ECO:0000256" key="7">
    <source>
        <dbReference type="ARBA" id="ARBA00022679"/>
    </source>
</evidence>
<comment type="pathway">
    <text evidence="1">Cell wall biogenesis; peptidoglycan biosynthesis.</text>
</comment>
<sequence>MDVIRVLLSRPASRWINVWLLLTGLLTAAAGHAALPTFAEVKAGYVPSDATLLDRNDVVIDQLRIDMKIRRLNWTPLQDISPILLTTVIQAEDKRFYEHAGVDWKALASAAVDMLFQDRQRGASTLTMQLVSQLNPALLPKKNKRTYTQKWDQIAAARELEKNWSKPQILEAYFNLVSFRGEFQGIGAAAKGLFNKTPDGLDEAEALLLSSLLRAPNATPGTVAKRACQLAISAGVKTSCTAIQAKAAISLDRAFNIAPEIALAPHVARRLLKDAGQPVRSTLDAATQQFATQSLFEQLAGLAGSHVQEGAVLVVDNKSGEVLAYVSGGPNSRNIYVDGVLAPRQAGSTLKPFLYSLALEQRLLTAASLIDDAPVNLSTPNGLYVPQNYDHEFKGMVSARLALSGSLNVPAVKTLMLVGTDTFIDRLNALGFDGLTEDGDYYGYSLALGSAEVSLWQLVDGYRTLANSGRYSTLSLTPGSSGKAVQVIDPAAAFVVGDILSDRGARAITFGLDSPLATRYWSAVKTGTSKDMRDNWCVGFSERYTVGVWVGNFNGDAMRDVSGISGAAPVWLEVMNFLNGAAPGRAPTAPQGVVAQNVRFNPAVEPPRREWFLAGTASSVINLAPTGSVRPRIRYPGAGEILALDPDIPPANQAVFFEMFPVDTSMQWQLDGNVLPADTPWHPQSGEHMLVLLDSAGQEVDKVHFVVRGNLRQTSSR</sequence>
<dbReference type="InterPro" id="IPR001264">
    <property type="entry name" value="Glyco_trans_51"/>
</dbReference>